<evidence type="ECO:0000256" key="14">
    <source>
        <dbReference type="RuleBase" id="RU367108"/>
    </source>
</evidence>
<gene>
    <name evidence="17" type="primary">YME2</name>
    <name evidence="17" type="ORF">H2200_000920</name>
</gene>
<evidence type="ECO:0000259" key="16">
    <source>
        <dbReference type="PROSITE" id="PS50102"/>
    </source>
</evidence>
<dbReference type="Gene3D" id="3.30.70.330">
    <property type="match status" value="1"/>
</dbReference>
<name>A0AA39CPM5_9EURO</name>
<dbReference type="PANTHER" id="PTHR32198">
    <property type="entry name" value="MITOCHONDRIAL ESCAPE PROTEIN 2"/>
    <property type="match status" value="1"/>
</dbReference>
<evidence type="ECO:0000256" key="7">
    <source>
        <dbReference type="ARBA" id="ARBA00022884"/>
    </source>
</evidence>
<keyword evidence="5" id="KW-0812">Transmembrane</keyword>
<comment type="subcellular location">
    <subcellularLocation>
        <location evidence="1 14">Mitochondrion inner membrane</location>
        <topology evidence="1 14">Single-pass membrane protein</topology>
    </subcellularLocation>
</comment>
<dbReference type="GO" id="GO:0006397">
    <property type="term" value="P:mRNA processing"/>
    <property type="evidence" value="ECO:0007669"/>
    <property type="project" value="UniProtKB-UniRule"/>
</dbReference>
<evidence type="ECO:0000256" key="6">
    <source>
        <dbReference type="ARBA" id="ARBA00022792"/>
    </source>
</evidence>
<dbReference type="Pfam" id="PF10443">
    <property type="entry name" value="RNA12"/>
    <property type="match status" value="1"/>
</dbReference>
<evidence type="ECO:0000313" key="17">
    <source>
        <dbReference type="EMBL" id="KAJ9617199.1"/>
    </source>
</evidence>
<protein>
    <recommendedName>
        <fullName evidence="3 14">Mitochondrial escape protein 2</fullName>
    </recommendedName>
</protein>
<dbReference type="EMBL" id="JAPDRK010000001">
    <property type="protein sequence ID" value="KAJ9617199.1"/>
    <property type="molecule type" value="Genomic_DNA"/>
</dbReference>
<proteinExistence type="inferred from homology"/>
<dbReference type="FunFam" id="3.30.70.330:FF:000959">
    <property type="entry name" value="Mitochondrial escape protein 2"/>
    <property type="match status" value="1"/>
</dbReference>
<evidence type="ECO:0000313" key="18">
    <source>
        <dbReference type="Proteomes" id="UP001172673"/>
    </source>
</evidence>
<dbReference type="InterPro" id="IPR012677">
    <property type="entry name" value="Nucleotide-bd_a/b_plait_sf"/>
</dbReference>
<reference evidence="17" key="1">
    <citation type="submission" date="2022-10" db="EMBL/GenBank/DDBJ databases">
        <title>Culturing micro-colonial fungi from biological soil crusts in the Mojave desert and describing Neophaeococcomyces mojavensis, and introducing the new genera and species Taxawa tesnikishii.</title>
        <authorList>
            <person name="Kurbessoian T."/>
            <person name="Stajich J.E."/>
        </authorList>
    </citation>
    <scope>NUCLEOTIDE SEQUENCE</scope>
    <source>
        <strain evidence="17">TK_41</strain>
    </source>
</reference>
<evidence type="ECO:0000256" key="10">
    <source>
        <dbReference type="ARBA" id="ARBA00023128"/>
    </source>
</evidence>
<comment type="function">
    <text evidence="12 14">Plays a role in maintaining the mitochondrial genome and in controlling the mtDNA escape. Involved in the regulation of mtDNA nucleotide structure and number. May have a dispensable role in early maturation of pre-rRNA.</text>
</comment>
<feature type="region of interest" description="Disordered" evidence="15">
    <location>
        <begin position="39"/>
        <end position="64"/>
    </location>
</feature>
<dbReference type="SUPFAM" id="SSF52540">
    <property type="entry name" value="P-loop containing nucleoside triphosphate hydrolases"/>
    <property type="match status" value="1"/>
</dbReference>
<dbReference type="AlphaFoldDB" id="A0AA39CPM5"/>
<dbReference type="InterPro" id="IPR027417">
    <property type="entry name" value="P-loop_NTPase"/>
</dbReference>
<dbReference type="GO" id="GO:0005743">
    <property type="term" value="C:mitochondrial inner membrane"/>
    <property type="evidence" value="ECO:0007669"/>
    <property type="project" value="UniProtKB-SubCell"/>
</dbReference>
<evidence type="ECO:0000256" key="3">
    <source>
        <dbReference type="ARBA" id="ARBA00020222"/>
    </source>
</evidence>
<keyword evidence="7 13" id="KW-0694">RNA-binding</keyword>
<keyword evidence="4 14" id="KW-0507">mRNA processing</keyword>
<evidence type="ECO:0000256" key="5">
    <source>
        <dbReference type="ARBA" id="ARBA00022692"/>
    </source>
</evidence>
<comment type="caution">
    <text evidence="17">The sequence shown here is derived from an EMBL/GenBank/DDBJ whole genome shotgun (WGS) entry which is preliminary data.</text>
</comment>
<evidence type="ECO:0000256" key="2">
    <source>
        <dbReference type="ARBA" id="ARBA00010320"/>
    </source>
</evidence>
<sequence>MILPSSAGRVVGRPSPYLPAFSRKQLFYTARAARPTLSAPTLAKGRRATTTTSTESGDNESGHIQTQKNEGIFFFDNVFPLRLQWLNRIPYLNPDKFLADSLSKINHPNLALANPGSIIKRALPENLPLRVEKILPRLREGGAFVKFSHEEGINGAELESTLKQYLQDKPITPWFNPFRRVRAFLVQGKPWIEDLYRVPTAMVKVEFLPTAPENSAAEISQETLYSLFRKYGKLSEIAPQPSDSKITPRYAFVDYTRVRFAAMAKNCMHGYVVPPEEGGGKTGTLLKLSYESKKKSNWIWDWMTNHPRIVIPLLVALLGAASVTVFDPIRTFFIRMHVTHGLHLEDQPIIRWIRGQLMRGYDIIRFRKAKREDESLRIVWEDRQGAVDQLTTWLIETADTFIVVQGPRGAGKRELVVDQALKDRPNTLIIDCKKIQEARGDGNTIAAAAAEVGYRPVFSWMNSMSSMVDLAATATIGTKAGFSETLETQLAKIWGNTTSALKQIALAPRKKGDKDPQMADDEWLEAHPEHRPVVIIDNFLHKNNEGSASMVYDKLGEWAAVLTTQNIAHVIFLTTDVSFSKSLSKALPDRVFRQITLSDCSPDVAKKFVAKHLDADSEDKRQAGEQDVSAAQRQSDLDELDSVIQVLGGRLTDLEFLARRIKTGESPGKAVRQIIEQSASEILKMYLLDIDVSTRKWTPQQAWLLIKELAANETLRYNELILHDLFKDGETVLQALEQAELISITSKNGRPYGIKPGKPVYQSAFEYLTDDLVLKARLDLAIFTQLIGLETKNVEKYETELSKLAELPGTPSQLKPRITWCLDKAMASQEKIMKYEAQSAKLKKLLAEKY</sequence>
<dbReference type="InterPro" id="IPR018850">
    <property type="entry name" value="Mt_escape_2_C"/>
</dbReference>
<keyword evidence="8" id="KW-0809">Transit peptide</keyword>
<keyword evidence="9" id="KW-1133">Transmembrane helix</keyword>
<evidence type="ECO:0000256" key="12">
    <source>
        <dbReference type="ARBA" id="ARBA00025276"/>
    </source>
</evidence>
<dbReference type="InterPro" id="IPR039627">
    <property type="entry name" value="Yme2_C"/>
</dbReference>
<dbReference type="Proteomes" id="UP001172673">
    <property type="component" value="Unassembled WGS sequence"/>
</dbReference>
<accession>A0AA39CPM5</accession>
<evidence type="ECO:0000256" key="11">
    <source>
        <dbReference type="ARBA" id="ARBA00023136"/>
    </source>
</evidence>
<evidence type="ECO:0000256" key="1">
    <source>
        <dbReference type="ARBA" id="ARBA00004434"/>
    </source>
</evidence>
<keyword evidence="6 14" id="KW-0999">Mitochondrion inner membrane</keyword>
<keyword evidence="11" id="KW-0472">Membrane</keyword>
<dbReference type="PANTHER" id="PTHR32198:SF2">
    <property type="entry name" value="MITOCHONDRIAL ESCAPE PROTEIN 2"/>
    <property type="match status" value="1"/>
</dbReference>
<evidence type="ECO:0000256" key="15">
    <source>
        <dbReference type="SAM" id="MobiDB-lite"/>
    </source>
</evidence>
<keyword evidence="18" id="KW-1185">Reference proteome</keyword>
<evidence type="ECO:0000256" key="4">
    <source>
        <dbReference type="ARBA" id="ARBA00022664"/>
    </source>
</evidence>
<comment type="similarity">
    <text evidence="2 14">Belongs to the YME2 family.</text>
</comment>
<dbReference type="InterPro" id="IPR000504">
    <property type="entry name" value="RRM_dom"/>
</dbReference>
<evidence type="ECO:0000256" key="9">
    <source>
        <dbReference type="ARBA" id="ARBA00022989"/>
    </source>
</evidence>
<dbReference type="PROSITE" id="PS50102">
    <property type="entry name" value="RRM"/>
    <property type="match status" value="1"/>
</dbReference>
<evidence type="ECO:0000256" key="8">
    <source>
        <dbReference type="ARBA" id="ARBA00022946"/>
    </source>
</evidence>
<organism evidence="17 18">
    <name type="scientific">Cladophialophora chaetospira</name>
    <dbReference type="NCBI Taxonomy" id="386627"/>
    <lineage>
        <taxon>Eukaryota</taxon>
        <taxon>Fungi</taxon>
        <taxon>Dikarya</taxon>
        <taxon>Ascomycota</taxon>
        <taxon>Pezizomycotina</taxon>
        <taxon>Eurotiomycetes</taxon>
        <taxon>Chaetothyriomycetidae</taxon>
        <taxon>Chaetothyriales</taxon>
        <taxon>Herpotrichiellaceae</taxon>
        <taxon>Cladophialophora</taxon>
    </lineage>
</organism>
<dbReference type="Pfam" id="PF00076">
    <property type="entry name" value="RRM_1"/>
    <property type="match status" value="1"/>
</dbReference>
<dbReference type="InterPro" id="IPR035979">
    <property type="entry name" value="RBD_domain_sf"/>
</dbReference>
<keyword evidence="10 14" id="KW-0496">Mitochondrion</keyword>
<dbReference type="SUPFAM" id="SSF54928">
    <property type="entry name" value="RNA-binding domain, RBD"/>
    <property type="match status" value="1"/>
</dbReference>
<dbReference type="GO" id="GO:0003723">
    <property type="term" value="F:RNA binding"/>
    <property type="evidence" value="ECO:0007669"/>
    <property type="project" value="UniProtKB-UniRule"/>
</dbReference>
<evidence type="ECO:0000256" key="13">
    <source>
        <dbReference type="PROSITE-ProRule" id="PRU00176"/>
    </source>
</evidence>
<feature type="domain" description="RRM" evidence="16">
    <location>
        <begin position="201"/>
        <end position="293"/>
    </location>
</feature>